<sequence length="58" mass="6885">MEGEKGRQRKSCRTGKAFDDERRIIIRTKQVEVEVEAEKAEREKRAVAEDPKLHERFN</sequence>
<reference evidence="1 2" key="1">
    <citation type="submission" date="2023-10" db="EMBL/GenBank/DDBJ databases">
        <title>Genomes of two closely related lineages of the louse Polyplax serrata with different host specificities.</title>
        <authorList>
            <person name="Martinu J."/>
            <person name="Tarabai H."/>
            <person name="Stefka J."/>
            <person name="Hypsa V."/>
        </authorList>
    </citation>
    <scope>NUCLEOTIDE SEQUENCE [LARGE SCALE GENOMIC DNA]</scope>
    <source>
        <strain evidence="1">HR10_N</strain>
    </source>
</reference>
<proteinExistence type="predicted"/>
<gene>
    <name evidence="1" type="ORF">RUM43_008754</name>
</gene>
<name>A0AAN8P9R8_POLSC</name>
<protein>
    <submittedName>
        <fullName evidence="1">Uncharacterized protein</fullName>
    </submittedName>
</protein>
<comment type="caution">
    <text evidence="1">The sequence shown here is derived from an EMBL/GenBank/DDBJ whole genome shotgun (WGS) entry which is preliminary data.</text>
</comment>
<evidence type="ECO:0000313" key="2">
    <source>
        <dbReference type="Proteomes" id="UP001372834"/>
    </source>
</evidence>
<organism evidence="1 2">
    <name type="scientific">Polyplax serrata</name>
    <name type="common">Common mouse louse</name>
    <dbReference type="NCBI Taxonomy" id="468196"/>
    <lineage>
        <taxon>Eukaryota</taxon>
        <taxon>Metazoa</taxon>
        <taxon>Ecdysozoa</taxon>
        <taxon>Arthropoda</taxon>
        <taxon>Hexapoda</taxon>
        <taxon>Insecta</taxon>
        <taxon>Pterygota</taxon>
        <taxon>Neoptera</taxon>
        <taxon>Paraneoptera</taxon>
        <taxon>Psocodea</taxon>
        <taxon>Troctomorpha</taxon>
        <taxon>Phthiraptera</taxon>
        <taxon>Anoplura</taxon>
        <taxon>Polyplacidae</taxon>
        <taxon>Polyplax</taxon>
    </lineage>
</organism>
<accession>A0AAN8P9R8</accession>
<feature type="non-terminal residue" evidence="1">
    <location>
        <position position="58"/>
    </location>
</feature>
<dbReference type="AlphaFoldDB" id="A0AAN8P9R8"/>
<dbReference type="EMBL" id="JAWJWE010000038">
    <property type="protein sequence ID" value="KAK6622903.1"/>
    <property type="molecule type" value="Genomic_DNA"/>
</dbReference>
<dbReference type="Proteomes" id="UP001372834">
    <property type="component" value="Unassembled WGS sequence"/>
</dbReference>
<evidence type="ECO:0000313" key="1">
    <source>
        <dbReference type="EMBL" id="KAK6622903.1"/>
    </source>
</evidence>